<evidence type="ECO:0000256" key="5">
    <source>
        <dbReference type="ARBA" id="ARBA00023004"/>
    </source>
</evidence>
<evidence type="ECO:0000256" key="3">
    <source>
        <dbReference type="ARBA" id="ARBA00022763"/>
    </source>
</evidence>
<dbReference type="GO" id="GO:0051539">
    <property type="term" value="F:4 iron, 4 sulfur cluster binding"/>
    <property type="evidence" value="ECO:0007669"/>
    <property type="project" value="UniProtKB-KW"/>
</dbReference>
<dbReference type="Gene3D" id="3.40.470.10">
    <property type="entry name" value="Uracil-DNA glycosylase-like domain"/>
    <property type="match status" value="1"/>
</dbReference>
<dbReference type="InterPro" id="IPR036895">
    <property type="entry name" value="Uracil-DNA_glycosylase-like_sf"/>
</dbReference>
<dbReference type="SUPFAM" id="SSF53098">
    <property type="entry name" value="Ribonuclease H-like"/>
    <property type="match status" value="1"/>
</dbReference>
<evidence type="ECO:0000313" key="9">
    <source>
        <dbReference type="EMBL" id="KKL71275.1"/>
    </source>
</evidence>
<keyword evidence="5" id="KW-0408">Iron</keyword>
<evidence type="ECO:0000256" key="1">
    <source>
        <dbReference type="ARBA" id="ARBA00022485"/>
    </source>
</evidence>
<dbReference type="GO" id="GO:0097506">
    <property type="term" value="F:deaminated base DNA N-glycosylase activity"/>
    <property type="evidence" value="ECO:0007669"/>
    <property type="project" value="UniProtKB-ARBA"/>
</dbReference>
<dbReference type="GO" id="GO:0008408">
    <property type="term" value="F:3'-5' exonuclease activity"/>
    <property type="evidence" value="ECO:0007669"/>
    <property type="project" value="InterPro"/>
</dbReference>
<proteinExistence type="predicted"/>
<dbReference type="Pfam" id="PF03167">
    <property type="entry name" value="UDG"/>
    <property type="match status" value="1"/>
</dbReference>
<comment type="caution">
    <text evidence="9">The sequence shown here is derived from an EMBL/GenBank/DDBJ whole genome shotgun (WGS) entry which is preliminary data.</text>
</comment>
<evidence type="ECO:0000256" key="7">
    <source>
        <dbReference type="ARBA" id="ARBA00023204"/>
    </source>
</evidence>
<keyword evidence="6" id="KW-0411">Iron-sulfur</keyword>
<dbReference type="Pfam" id="PF01612">
    <property type="entry name" value="DNA_pol_A_exo1"/>
    <property type="match status" value="1"/>
</dbReference>
<dbReference type="PANTHER" id="PTHR33693:SF9">
    <property type="entry name" value="TYPE-4 URACIL-DNA GLYCOSYLASE"/>
    <property type="match status" value="1"/>
</dbReference>
<dbReference type="SUPFAM" id="SSF52141">
    <property type="entry name" value="Uracil-DNA glycosylase-like"/>
    <property type="match status" value="1"/>
</dbReference>
<protein>
    <recommendedName>
        <fullName evidence="8">Uracil-DNA glycosylase-like domain-containing protein</fullName>
    </recommendedName>
</protein>
<keyword evidence="3" id="KW-0227">DNA damage</keyword>
<dbReference type="CDD" id="cd10030">
    <property type="entry name" value="UDG-F4_TTUDGA_SPO1dp_like"/>
    <property type="match status" value="1"/>
</dbReference>
<keyword evidence="7" id="KW-0234">DNA repair</keyword>
<keyword evidence="4" id="KW-0378">Hydrolase</keyword>
<dbReference type="InterPro" id="IPR002562">
    <property type="entry name" value="3'-5'_exonuclease_dom"/>
</dbReference>
<gene>
    <name evidence="9" type="ORF">LCGC14_2096560</name>
</gene>
<keyword evidence="1" id="KW-0004">4Fe-4S</keyword>
<dbReference type="SMART" id="SM00987">
    <property type="entry name" value="UreE_C"/>
    <property type="match status" value="1"/>
</dbReference>
<name>A0A0F9GPF6_9ZZZZ</name>
<evidence type="ECO:0000256" key="4">
    <source>
        <dbReference type="ARBA" id="ARBA00022801"/>
    </source>
</evidence>
<dbReference type="AlphaFoldDB" id="A0A0F9GPF6"/>
<dbReference type="GO" id="GO:0006281">
    <property type="term" value="P:DNA repair"/>
    <property type="evidence" value="ECO:0007669"/>
    <property type="project" value="UniProtKB-KW"/>
</dbReference>
<dbReference type="SMART" id="SM00986">
    <property type="entry name" value="UDG"/>
    <property type="match status" value="1"/>
</dbReference>
<sequence>MIRPEKIHPVFDCTDCELHKNAKQPVWGRGPKRPFFMLVGEGPGPMEDSAGYPFHPKAPAGELIKDILDELGVPRKDIYLTNATRCFKDKDKITVEHIKACKKYLLEEIRYVKPEWIVIAGNEALKALLGHEGITKDRGRVIIKDGQKYFPIIHPAAALPFRTPEYRKVIKEDLRHLVGRIKNKNVSVLDSLDCKIADDRAKLHILIDELKNLPEDTVICSDFETSNVLTPFHNIVPVVSGMSLAWGPDGGWYIPTDHKNPSVWDKNPEGYELAKKIIRKYAYMKFRKIGQNIKYEQHWMRGMFGVRIKYVWGDTMMLSHLLNPVRGIHGLDKLAWFVKMGGYEQELEEWFAQNLAKEDNS</sequence>
<organism evidence="9">
    <name type="scientific">marine sediment metagenome</name>
    <dbReference type="NCBI Taxonomy" id="412755"/>
    <lineage>
        <taxon>unclassified sequences</taxon>
        <taxon>metagenomes</taxon>
        <taxon>ecological metagenomes</taxon>
    </lineage>
</organism>
<feature type="domain" description="Uracil-DNA glycosylase-like" evidence="8">
    <location>
        <begin position="27"/>
        <end position="175"/>
    </location>
</feature>
<dbReference type="InterPro" id="IPR012337">
    <property type="entry name" value="RNaseH-like_sf"/>
</dbReference>
<dbReference type="PANTHER" id="PTHR33693">
    <property type="entry name" value="TYPE-5 URACIL-DNA GLYCOSYLASE"/>
    <property type="match status" value="1"/>
</dbReference>
<dbReference type="GO" id="GO:0003676">
    <property type="term" value="F:nucleic acid binding"/>
    <property type="evidence" value="ECO:0007669"/>
    <property type="project" value="InterPro"/>
</dbReference>
<keyword evidence="2" id="KW-0479">Metal-binding</keyword>
<feature type="non-terminal residue" evidence="9">
    <location>
        <position position="361"/>
    </location>
</feature>
<dbReference type="InterPro" id="IPR036397">
    <property type="entry name" value="RNaseH_sf"/>
</dbReference>
<dbReference type="InterPro" id="IPR051536">
    <property type="entry name" value="UDG_Type-4/5"/>
</dbReference>
<dbReference type="InterPro" id="IPR005122">
    <property type="entry name" value="Uracil-DNA_glycosylase-like"/>
</dbReference>
<evidence type="ECO:0000259" key="8">
    <source>
        <dbReference type="SMART" id="SM00986"/>
    </source>
</evidence>
<reference evidence="9" key="1">
    <citation type="journal article" date="2015" name="Nature">
        <title>Complex archaea that bridge the gap between prokaryotes and eukaryotes.</title>
        <authorList>
            <person name="Spang A."/>
            <person name="Saw J.H."/>
            <person name="Jorgensen S.L."/>
            <person name="Zaremba-Niedzwiedzka K."/>
            <person name="Martijn J."/>
            <person name="Lind A.E."/>
            <person name="van Eijk R."/>
            <person name="Schleper C."/>
            <person name="Guy L."/>
            <person name="Ettema T.J."/>
        </authorList>
    </citation>
    <scope>NUCLEOTIDE SEQUENCE</scope>
</reference>
<dbReference type="EMBL" id="LAZR01025643">
    <property type="protein sequence ID" value="KKL71275.1"/>
    <property type="molecule type" value="Genomic_DNA"/>
</dbReference>
<evidence type="ECO:0000256" key="6">
    <source>
        <dbReference type="ARBA" id="ARBA00023014"/>
    </source>
</evidence>
<evidence type="ECO:0000256" key="2">
    <source>
        <dbReference type="ARBA" id="ARBA00022723"/>
    </source>
</evidence>
<dbReference type="GO" id="GO:0046872">
    <property type="term" value="F:metal ion binding"/>
    <property type="evidence" value="ECO:0007669"/>
    <property type="project" value="UniProtKB-KW"/>
</dbReference>
<dbReference type="Gene3D" id="3.30.420.10">
    <property type="entry name" value="Ribonuclease H-like superfamily/Ribonuclease H"/>
    <property type="match status" value="1"/>
</dbReference>
<accession>A0A0F9GPF6</accession>